<dbReference type="KEGG" id="lyk:FLP23_04995"/>
<gene>
    <name evidence="2" type="ORF">FLP23_04995</name>
</gene>
<dbReference type="Pfam" id="PF22564">
    <property type="entry name" value="HAAS"/>
    <property type="match status" value="1"/>
</dbReference>
<keyword evidence="1" id="KW-1133">Transmembrane helix</keyword>
<organism evidence="2 3">
    <name type="scientific">Protaetiibacter larvae</name>
    <dbReference type="NCBI Taxonomy" id="2592654"/>
    <lineage>
        <taxon>Bacteria</taxon>
        <taxon>Bacillati</taxon>
        <taxon>Actinomycetota</taxon>
        <taxon>Actinomycetes</taxon>
        <taxon>Micrococcales</taxon>
        <taxon>Microbacteriaceae</taxon>
        <taxon>Protaetiibacter</taxon>
    </lineage>
</organism>
<feature type="transmembrane region" description="Helical" evidence="1">
    <location>
        <begin position="122"/>
        <end position="144"/>
    </location>
</feature>
<feature type="transmembrane region" description="Helical" evidence="1">
    <location>
        <begin position="213"/>
        <end position="236"/>
    </location>
</feature>
<dbReference type="Proteomes" id="UP000322159">
    <property type="component" value="Chromosome"/>
</dbReference>
<dbReference type="InterPro" id="IPR047928">
    <property type="entry name" value="Perm_prefix_1"/>
</dbReference>
<feature type="transmembrane region" description="Helical" evidence="1">
    <location>
        <begin position="288"/>
        <end position="306"/>
    </location>
</feature>
<keyword evidence="3" id="KW-1185">Reference proteome</keyword>
<feature type="transmembrane region" description="Helical" evidence="1">
    <location>
        <begin position="248"/>
        <end position="268"/>
    </location>
</feature>
<dbReference type="OrthoDB" id="3171769at2"/>
<evidence type="ECO:0000256" key="1">
    <source>
        <dbReference type="SAM" id="Phobius"/>
    </source>
</evidence>
<evidence type="ECO:0000313" key="2">
    <source>
        <dbReference type="EMBL" id="QEO09419.1"/>
    </source>
</evidence>
<dbReference type="AlphaFoldDB" id="A0A5C1Y8C3"/>
<keyword evidence="1" id="KW-0472">Membrane</keyword>
<reference evidence="2 3" key="1">
    <citation type="submission" date="2019-09" db="EMBL/GenBank/DDBJ databases">
        <title>Genome sequencing of strain KACC 19322.</title>
        <authorList>
            <person name="Heo J."/>
            <person name="Kim S.-J."/>
            <person name="Kim J.-S."/>
            <person name="Hong S.-B."/>
            <person name="Kwon S.-W."/>
        </authorList>
    </citation>
    <scope>NUCLEOTIDE SEQUENCE [LARGE SCALE GENOMIC DNA]</scope>
    <source>
        <strain evidence="2 3">KACC 19322</strain>
    </source>
</reference>
<protein>
    <submittedName>
        <fullName evidence="2">Uncharacterized protein</fullName>
    </submittedName>
</protein>
<feature type="transmembrane region" description="Helical" evidence="1">
    <location>
        <begin position="88"/>
        <end position="110"/>
    </location>
</feature>
<dbReference type="NCBIfam" id="NF038403">
    <property type="entry name" value="perm_prefix_1"/>
    <property type="match status" value="1"/>
</dbReference>
<dbReference type="RefSeq" id="WP_149324841.1">
    <property type="nucleotide sequence ID" value="NZ_CP043504.1"/>
</dbReference>
<name>A0A5C1Y8C3_9MICO</name>
<accession>A0A5C1Y8C3</accession>
<keyword evidence="1" id="KW-0812">Transmembrane</keyword>
<sequence>MTATSLTDRYVAAVVRSLPERQRADIEQELRALLADAIDDRVEAGAEATTAERDAIVELGDPIRLAAGYANRPLHLVGPVFYADWKRLLTVLELTVVPIVAAVLAVIGALRGGAPIEVVGSVVSTALTVGVHLAFWVTLAFAVLERTPGIRDKALVGWSPDMLPESPRKAHSLGEVIGQTIFGVLVITALLLVPFVSPYRDADGAPIPLLDPWIFTSGLVVVLVAVPVLQIVADLVKLVGRWTLPRALVAILVDLIGAAAIIAIGAGGRALNPAFREAADWPESIVPVVNIALVAVGVLTIVTSLWEQTRGIRRS</sequence>
<feature type="transmembrane region" description="Helical" evidence="1">
    <location>
        <begin position="176"/>
        <end position="193"/>
    </location>
</feature>
<proteinExistence type="predicted"/>
<dbReference type="EMBL" id="CP043504">
    <property type="protein sequence ID" value="QEO09419.1"/>
    <property type="molecule type" value="Genomic_DNA"/>
</dbReference>
<evidence type="ECO:0000313" key="3">
    <source>
        <dbReference type="Proteomes" id="UP000322159"/>
    </source>
</evidence>